<keyword evidence="6" id="KW-0804">Transcription</keyword>
<evidence type="ECO:0000256" key="5">
    <source>
        <dbReference type="ARBA" id="ARBA00022695"/>
    </source>
</evidence>
<dbReference type="Gene3D" id="3.90.1110.10">
    <property type="entry name" value="RNA polymerase Rpb2, domain 2"/>
    <property type="match status" value="1"/>
</dbReference>
<dbReference type="SUPFAM" id="SSF64484">
    <property type="entry name" value="beta and beta-prime subunits of DNA dependent RNA-polymerase"/>
    <property type="match status" value="1"/>
</dbReference>
<evidence type="ECO:0000256" key="3">
    <source>
        <dbReference type="ARBA" id="ARBA00022478"/>
    </source>
</evidence>
<dbReference type="GO" id="GO:0032549">
    <property type="term" value="F:ribonucleoside binding"/>
    <property type="evidence" value="ECO:0007669"/>
    <property type="project" value="InterPro"/>
</dbReference>
<dbReference type="EC" id="2.7.7.6" evidence="2"/>
<evidence type="ECO:0000313" key="8">
    <source>
        <dbReference type="WBParaSite" id="maker-unitig_43808-snap-gene-0.2-mRNA-1"/>
    </source>
</evidence>
<evidence type="ECO:0000256" key="1">
    <source>
        <dbReference type="ARBA" id="ARBA00006835"/>
    </source>
</evidence>
<dbReference type="PANTHER" id="PTHR20856">
    <property type="entry name" value="DNA-DIRECTED RNA POLYMERASE I SUBUNIT 2"/>
    <property type="match status" value="1"/>
</dbReference>
<dbReference type="InterPro" id="IPR015712">
    <property type="entry name" value="DNA-dir_RNA_pol_su2"/>
</dbReference>
<dbReference type="GO" id="GO:0003677">
    <property type="term" value="F:DNA binding"/>
    <property type="evidence" value="ECO:0007669"/>
    <property type="project" value="InterPro"/>
</dbReference>
<proteinExistence type="inferred from homology"/>
<organism evidence="7 8">
    <name type="scientific">Macrostomum lignano</name>
    <dbReference type="NCBI Taxonomy" id="282301"/>
    <lineage>
        <taxon>Eukaryota</taxon>
        <taxon>Metazoa</taxon>
        <taxon>Spiralia</taxon>
        <taxon>Lophotrochozoa</taxon>
        <taxon>Platyhelminthes</taxon>
        <taxon>Rhabditophora</taxon>
        <taxon>Macrostomorpha</taxon>
        <taxon>Macrostomida</taxon>
        <taxon>Macrostomidae</taxon>
        <taxon>Macrostomum</taxon>
    </lineage>
</organism>
<keyword evidence="5" id="KW-0548">Nucleotidyltransferase</keyword>
<protein>
    <recommendedName>
        <fullName evidence="2">DNA-directed RNA polymerase</fullName>
        <ecNumber evidence="2">2.7.7.6</ecNumber>
    </recommendedName>
</protein>
<evidence type="ECO:0000256" key="2">
    <source>
        <dbReference type="ARBA" id="ARBA00012418"/>
    </source>
</evidence>
<dbReference type="GO" id="GO:0000428">
    <property type="term" value="C:DNA-directed RNA polymerase complex"/>
    <property type="evidence" value="ECO:0007669"/>
    <property type="project" value="UniProtKB-KW"/>
</dbReference>
<comment type="similarity">
    <text evidence="1">Belongs to the RNA polymerase beta chain family.</text>
</comment>
<evidence type="ECO:0000256" key="6">
    <source>
        <dbReference type="ARBA" id="ARBA00023163"/>
    </source>
</evidence>
<accession>A0A1I8FR00</accession>
<dbReference type="InterPro" id="IPR037034">
    <property type="entry name" value="RNA_pol_Rpb2_2_sf"/>
</dbReference>
<dbReference type="AlphaFoldDB" id="A0A1I8FR00"/>
<keyword evidence="7" id="KW-1185">Reference proteome</keyword>
<dbReference type="GO" id="GO:0006351">
    <property type="term" value="P:DNA-templated transcription"/>
    <property type="evidence" value="ECO:0007669"/>
    <property type="project" value="InterPro"/>
</dbReference>
<dbReference type="WBParaSite" id="maker-unitig_43808-snap-gene-0.2-mRNA-1">
    <property type="protein sequence ID" value="maker-unitig_43808-snap-gene-0.2-mRNA-1"/>
    <property type="gene ID" value="maker-unitig_43808-snap-gene-0.2"/>
</dbReference>
<reference evidence="8" key="1">
    <citation type="submission" date="2016-11" db="UniProtKB">
        <authorList>
            <consortium name="WormBaseParasite"/>
        </authorList>
    </citation>
    <scope>IDENTIFICATION</scope>
</reference>
<keyword evidence="3" id="KW-0240">DNA-directed RNA polymerase</keyword>
<keyword evidence="4" id="KW-0808">Transferase</keyword>
<evidence type="ECO:0000256" key="4">
    <source>
        <dbReference type="ARBA" id="ARBA00022679"/>
    </source>
</evidence>
<name>A0A1I8FR00_9PLAT</name>
<dbReference type="Proteomes" id="UP000095280">
    <property type="component" value="Unplaced"/>
</dbReference>
<dbReference type="GO" id="GO:0003899">
    <property type="term" value="F:DNA-directed RNA polymerase activity"/>
    <property type="evidence" value="ECO:0007669"/>
    <property type="project" value="UniProtKB-EC"/>
</dbReference>
<evidence type="ECO:0000313" key="7">
    <source>
        <dbReference type="Proteomes" id="UP000095280"/>
    </source>
</evidence>
<sequence>RAEPAALLPSQCRRSGATILVAWWPVEFRDHGQLVAVGWTRGLAACSIMVRSRVLGFCCGALFDGSPAEMYQAIVLSHTGIGSGSGDPSLLFMAKQALLYLQSSDQFKTRQSVLKYIGHSFRQKLRVPADASDLDLGRHLMQRSVLTHCESDADKFYLLCLMLRKLHASVRGLCAVESNDSLMFQELLLPMAADLAGLMEKKLAKAQAGNQAAISDAIKTAVGLCSHDITAAMENFMATGNLNSQSLLLLQNTGLVVPGDNINRLRFCRPFSRRTSGRFFHRDAELPRRYTLRLVESSHRRLLGSQLAGATADRASLTAEMCLRGLVPLNEASALRPADLLACATGRRAVRPGAARLAVGLANWLRLQKTSHRRFAASPPLVAPNPGGLPCVTPRGAGFLLARYPGLYLFSDSARLLRPSAIWSATA</sequence>